<dbReference type="EMBL" id="MN740699">
    <property type="protein sequence ID" value="QHU08920.1"/>
    <property type="molecule type" value="Genomic_DNA"/>
</dbReference>
<dbReference type="PANTHER" id="PTHR11086">
    <property type="entry name" value="DEOXYCYTIDYLATE DEAMINASE-RELATED"/>
    <property type="match status" value="1"/>
</dbReference>
<accession>A0A6C0JW41</accession>
<dbReference type="GO" id="GO:0008270">
    <property type="term" value="F:zinc ion binding"/>
    <property type="evidence" value="ECO:0007669"/>
    <property type="project" value="InterPro"/>
</dbReference>
<evidence type="ECO:0000256" key="1">
    <source>
        <dbReference type="ARBA" id="ARBA00006576"/>
    </source>
</evidence>
<keyword evidence="4" id="KW-0862">Zinc</keyword>
<dbReference type="PANTHER" id="PTHR11086:SF18">
    <property type="entry name" value="DEOXYCYTIDYLATE DEAMINASE"/>
    <property type="match status" value="1"/>
</dbReference>
<proteinExistence type="inferred from homology"/>
<dbReference type="InterPro" id="IPR016473">
    <property type="entry name" value="dCMP_deaminase"/>
</dbReference>
<reference evidence="6" key="1">
    <citation type="journal article" date="2020" name="Nature">
        <title>Giant virus diversity and host interactions through global metagenomics.</title>
        <authorList>
            <person name="Schulz F."/>
            <person name="Roux S."/>
            <person name="Paez-Espino D."/>
            <person name="Jungbluth S."/>
            <person name="Walsh D.A."/>
            <person name="Denef V.J."/>
            <person name="McMahon K.D."/>
            <person name="Konstantinidis K.T."/>
            <person name="Eloe-Fadrosh E.A."/>
            <person name="Kyrpides N.C."/>
            <person name="Woyke T."/>
        </authorList>
    </citation>
    <scope>NUCLEOTIDE SEQUENCE</scope>
    <source>
        <strain evidence="6">GVMAG-S-1064190-84</strain>
    </source>
</reference>
<keyword evidence="2" id="KW-0479">Metal-binding</keyword>
<dbReference type="GO" id="GO:0005737">
    <property type="term" value="C:cytoplasm"/>
    <property type="evidence" value="ECO:0007669"/>
    <property type="project" value="TreeGrafter"/>
</dbReference>
<dbReference type="PIRSF" id="PIRSF006019">
    <property type="entry name" value="dCMP_deaminase"/>
    <property type="match status" value="1"/>
</dbReference>
<dbReference type="PROSITE" id="PS51747">
    <property type="entry name" value="CYT_DCMP_DEAMINASES_2"/>
    <property type="match status" value="1"/>
</dbReference>
<dbReference type="InterPro" id="IPR002125">
    <property type="entry name" value="CMP_dCMP_dom"/>
</dbReference>
<dbReference type="AlphaFoldDB" id="A0A6C0JW41"/>
<evidence type="ECO:0000259" key="5">
    <source>
        <dbReference type="PROSITE" id="PS51747"/>
    </source>
</evidence>
<evidence type="ECO:0000256" key="2">
    <source>
        <dbReference type="ARBA" id="ARBA00022723"/>
    </source>
</evidence>
<dbReference type="Pfam" id="PF00383">
    <property type="entry name" value="dCMP_cyt_deam_1"/>
    <property type="match status" value="1"/>
</dbReference>
<evidence type="ECO:0000313" key="6">
    <source>
        <dbReference type="EMBL" id="QHU08920.1"/>
    </source>
</evidence>
<dbReference type="InterPro" id="IPR016193">
    <property type="entry name" value="Cytidine_deaminase-like"/>
</dbReference>
<organism evidence="6">
    <name type="scientific">viral metagenome</name>
    <dbReference type="NCBI Taxonomy" id="1070528"/>
    <lineage>
        <taxon>unclassified sequences</taxon>
        <taxon>metagenomes</taxon>
        <taxon>organismal metagenomes</taxon>
    </lineage>
</organism>
<dbReference type="SUPFAM" id="SSF53927">
    <property type="entry name" value="Cytidine deaminase-like"/>
    <property type="match status" value="1"/>
</dbReference>
<evidence type="ECO:0000256" key="4">
    <source>
        <dbReference type="ARBA" id="ARBA00022833"/>
    </source>
</evidence>
<name>A0A6C0JW41_9ZZZZ</name>
<feature type="domain" description="CMP/dCMP-type deaminase" evidence="5">
    <location>
        <begin position="7"/>
        <end position="134"/>
    </location>
</feature>
<dbReference type="InterPro" id="IPR015517">
    <property type="entry name" value="dCMP_deaminase-rel"/>
</dbReference>
<evidence type="ECO:0000256" key="3">
    <source>
        <dbReference type="ARBA" id="ARBA00022801"/>
    </source>
</evidence>
<dbReference type="GO" id="GO:0006220">
    <property type="term" value="P:pyrimidine nucleotide metabolic process"/>
    <property type="evidence" value="ECO:0007669"/>
    <property type="project" value="InterPro"/>
</dbReference>
<dbReference type="PROSITE" id="PS00903">
    <property type="entry name" value="CYT_DCMP_DEAMINASES_1"/>
    <property type="match status" value="1"/>
</dbReference>
<dbReference type="Gene3D" id="3.40.140.10">
    <property type="entry name" value="Cytidine Deaminase, domain 2"/>
    <property type="match status" value="1"/>
</dbReference>
<dbReference type="InterPro" id="IPR016192">
    <property type="entry name" value="APOBEC/CMP_deaminase_Zn-bd"/>
</dbReference>
<sequence length="145" mass="16482">MTEKELKYHTLYLDIAERISQMSHARRLRVGALIEKNGTIISMGWNGTPKGFHNNCEHEYFDEIGNCTLETKNETIHAEMNAIGKLAENGISASGSNLYLTHSPCLECSKLIQRAGIKTVIYKKEYRNDNGIRFLKKCGVEIYKL</sequence>
<protein>
    <recommendedName>
        <fullName evidence="5">CMP/dCMP-type deaminase domain-containing protein</fullName>
    </recommendedName>
</protein>
<comment type="similarity">
    <text evidence="1">Belongs to the cytidine and deoxycytidylate deaminase family.</text>
</comment>
<keyword evidence="3" id="KW-0378">Hydrolase</keyword>
<dbReference type="GO" id="GO:0004132">
    <property type="term" value="F:dCMP deaminase activity"/>
    <property type="evidence" value="ECO:0007669"/>
    <property type="project" value="InterPro"/>
</dbReference>